<evidence type="ECO:0000313" key="3">
    <source>
        <dbReference type="Proteomes" id="UP000807769"/>
    </source>
</evidence>
<protein>
    <submittedName>
        <fullName evidence="2">Uncharacterized protein</fullName>
    </submittedName>
</protein>
<feature type="region of interest" description="Disordered" evidence="1">
    <location>
        <begin position="38"/>
        <end position="57"/>
    </location>
</feature>
<reference evidence="2" key="1">
    <citation type="journal article" date="2020" name="New Phytol.">
        <title>Comparative genomics reveals dynamic genome evolution in host specialist ectomycorrhizal fungi.</title>
        <authorList>
            <person name="Lofgren L.A."/>
            <person name="Nguyen N.H."/>
            <person name="Vilgalys R."/>
            <person name="Ruytinx J."/>
            <person name="Liao H.L."/>
            <person name="Branco S."/>
            <person name="Kuo A."/>
            <person name="LaButti K."/>
            <person name="Lipzen A."/>
            <person name="Andreopoulos W."/>
            <person name="Pangilinan J."/>
            <person name="Riley R."/>
            <person name="Hundley H."/>
            <person name="Na H."/>
            <person name="Barry K."/>
            <person name="Grigoriev I.V."/>
            <person name="Stajich J.E."/>
            <person name="Kennedy P.G."/>
        </authorList>
    </citation>
    <scope>NUCLEOTIDE SEQUENCE</scope>
    <source>
        <strain evidence="2">MN1</strain>
    </source>
</reference>
<dbReference type="GeneID" id="64627372"/>
<organism evidence="2 3">
    <name type="scientific">Suillus subaureus</name>
    <dbReference type="NCBI Taxonomy" id="48587"/>
    <lineage>
        <taxon>Eukaryota</taxon>
        <taxon>Fungi</taxon>
        <taxon>Dikarya</taxon>
        <taxon>Basidiomycota</taxon>
        <taxon>Agaricomycotina</taxon>
        <taxon>Agaricomycetes</taxon>
        <taxon>Agaricomycetidae</taxon>
        <taxon>Boletales</taxon>
        <taxon>Suillineae</taxon>
        <taxon>Suillaceae</taxon>
        <taxon>Suillus</taxon>
    </lineage>
</organism>
<proteinExistence type="predicted"/>
<dbReference type="AlphaFoldDB" id="A0A9P7J8Q4"/>
<evidence type="ECO:0000313" key="2">
    <source>
        <dbReference type="EMBL" id="KAG1808409.1"/>
    </source>
</evidence>
<dbReference type="OrthoDB" id="2669614at2759"/>
<sequence length="208" mass="23206">MAGKCWRWVGDVQTGWGLQNRHAPALLSNRVPSVSQLASATSAIPSPSESTATSVTTPDSLKTSDVDKFILGLAKKYALTMEMFLPDKVVFETDCPDPPVDFSSPTCYAKKSTEKAALVAELYASINYTLHARMQTNMFFNQVTDLIRWEVGKGKVYDIFKALILYPDHVVNEKKIFQNWIVIAKVIKVVICRKMTLYPKACNGHLLT</sequence>
<comment type="caution">
    <text evidence="2">The sequence shown here is derived from an EMBL/GenBank/DDBJ whole genome shotgun (WGS) entry which is preliminary data.</text>
</comment>
<accession>A0A9P7J8Q4</accession>
<dbReference type="EMBL" id="JABBWG010000038">
    <property type="protein sequence ID" value="KAG1808409.1"/>
    <property type="molecule type" value="Genomic_DNA"/>
</dbReference>
<evidence type="ECO:0000256" key="1">
    <source>
        <dbReference type="SAM" id="MobiDB-lite"/>
    </source>
</evidence>
<dbReference type="Proteomes" id="UP000807769">
    <property type="component" value="Unassembled WGS sequence"/>
</dbReference>
<gene>
    <name evidence="2" type="ORF">BJ212DRAFT_1303022</name>
</gene>
<keyword evidence="3" id="KW-1185">Reference proteome</keyword>
<name>A0A9P7J8Q4_9AGAM</name>
<dbReference type="RefSeq" id="XP_041188624.1">
    <property type="nucleotide sequence ID" value="XM_041333355.1"/>
</dbReference>